<keyword evidence="1" id="KW-0472">Membrane</keyword>
<dbReference type="RefSeq" id="WP_116879132.1">
    <property type="nucleotide sequence ID" value="NZ_CP031733.1"/>
</dbReference>
<dbReference type="EMBL" id="QVQZ01000056">
    <property type="protein sequence ID" value="RFU52193.1"/>
    <property type="molecule type" value="Genomic_DNA"/>
</dbReference>
<dbReference type="EMBL" id="QVQY01000056">
    <property type="protein sequence ID" value="RFU50017.1"/>
    <property type="molecule type" value="Genomic_DNA"/>
</dbReference>
<evidence type="ECO:0000313" key="5">
    <source>
        <dbReference type="Proteomes" id="UP000246115"/>
    </source>
</evidence>
<keyword evidence="7" id="KW-1185">Reference proteome</keyword>
<organism evidence="4 6">
    <name type="scientific">Streptococcus chenjunshii</name>
    <dbReference type="NCBI Taxonomy" id="2173853"/>
    <lineage>
        <taxon>Bacteria</taxon>
        <taxon>Bacillati</taxon>
        <taxon>Bacillota</taxon>
        <taxon>Bacilli</taxon>
        <taxon>Lactobacillales</taxon>
        <taxon>Streptococcaceae</taxon>
        <taxon>Streptococcus</taxon>
    </lineage>
</organism>
<dbReference type="OrthoDB" id="2236013at2"/>
<protein>
    <submittedName>
        <fullName evidence="4">Uncharacterized protein</fullName>
    </submittedName>
</protein>
<keyword evidence="1" id="KW-1133">Transmembrane helix</keyword>
<evidence type="ECO:0000256" key="1">
    <source>
        <dbReference type="SAM" id="Phobius"/>
    </source>
</evidence>
<sequence length="236" mass="26951">MKKRKQTAVSPRERYHGPLLTNGVSLGYLKIYPWISLPFSLLFFFGWGQGDTLGFIKGPFLACIIVNVVSILFSFFHALVNRFKSLTYVLIALVTWTVLMWLDFIGLMMFVSDSNGSTIDAKRIYESPLTLFYVIPILLLFLVFCGLYTWYYLPTNQGKVWQFNQRGTKDKKRAFVNNFLITFGIVMFVPPLLTGYLQNAFGLFLGVLMTSTLTAVIVDAVYAAIYIRKHPDEDSL</sequence>
<dbReference type="Proteomes" id="UP000262901">
    <property type="component" value="Unassembled WGS sequence"/>
</dbReference>
<evidence type="ECO:0000313" key="3">
    <source>
        <dbReference type="EMBL" id="RFU50017.1"/>
    </source>
</evidence>
<evidence type="ECO:0000313" key="6">
    <source>
        <dbReference type="Proteomes" id="UP000262901"/>
    </source>
</evidence>
<accession>A0A372KIV3</accession>
<reference evidence="5" key="3">
    <citation type="submission" date="2018-08" db="EMBL/GenBank/DDBJ databases">
        <title>Streptococcus chenjunshii sp. nov., isolated from stools sample of the Tibetan antelope in the Qinghai-Tibet plateau, China.</title>
        <authorList>
            <person name="Tian Z."/>
        </authorList>
    </citation>
    <scope>NUCLEOTIDE SEQUENCE [LARGE SCALE GENOMIC DNA]</scope>
    <source>
        <strain evidence="5">Z15</strain>
    </source>
</reference>
<feature type="transmembrane region" description="Helical" evidence="1">
    <location>
        <begin position="174"/>
        <end position="197"/>
    </location>
</feature>
<reference evidence="3 7" key="1">
    <citation type="submission" date="2018-08" db="EMBL/GenBank/DDBJ databases">
        <title>Draft genome of Streptococcus sp .nov. Z2.</title>
        <authorList>
            <person name="Tian Z."/>
        </authorList>
    </citation>
    <scope>NUCLEOTIDE SEQUENCE [LARGE SCALE GENOMIC DNA]</scope>
    <source>
        <strain evidence="3 7">Z2</strain>
    </source>
</reference>
<evidence type="ECO:0000313" key="2">
    <source>
        <dbReference type="EMBL" id="AXQ79404.1"/>
    </source>
</evidence>
<reference evidence="4 6" key="2">
    <citation type="submission" date="2018-08" db="EMBL/GenBank/DDBJ databases">
        <title>Draft genome of Streptococcus sp. nov. Z1.</title>
        <authorList>
            <person name="Tian Z."/>
        </authorList>
    </citation>
    <scope>NUCLEOTIDE SEQUENCE [LARGE SCALE GENOMIC DNA]</scope>
    <source>
        <strain evidence="4">Z1</strain>
        <strain evidence="6">Z1(2018)</strain>
    </source>
</reference>
<accession>A0A346NEF9</accession>
<dbReference type="Proteomes" id="UP000264056">
    <property type="component" value="Unassembled WGS sequence"/>
</dbReference>
<dbReference type="EMBL" id="CP031733">
    <property type="protein sequence ID" value="AXQ79404.1"/>
    <property type="molecule type" value="Genomic_DNA"/>
</dbReference>
<proteinExistence type="predicted"/>
<evidence type="ECO:0000313" key="4">
    <source>
        <dbReference type="EMBL" id="RFU52193.1"/>
    </source>
</evidence>
<feature type="transmembrane region" description="Helical" evidence="1">
    <location>
        <begin position="203"/>
        <end position="227"/>
    </location>
</feature>
<dbReference type="Proteomes" id="UP000246115">
    <property type="component" value="Chromosome"/>
</dbReference>
<keyword evidence="1" id="KW-0812">Transmembrane</keyword>
<gene>
    <name evidence="2" type="ORF">DDV21_010110</name>
    <name evidence="3" type="ORF">DDV22_10885</name>
    <name evidence="4" type="ORF">DDV23_10970</name>
</gene>
<reference evidence="2" key="4">
    <citation type="journal article" date="2019" name="Int. J. Syst. Evol. Microbiol.">
        <title>Streptococcus chenjunshii sp. nov. isolated from feces of Tibetan antelopes.</title>
        <authorList>
            <person name="Tian Z."/>
            <person name="Lu S."/>
            <person name="Jin D."/>
            <person name="Yang J."/>
            <person name="Pu J."/>
            <person name="Lai X.H."/>
            <person name="Bai X.N."/>
            <person name="Wu X.M."/>
            <person name="Li J."/>
            <person name="Wang S."/>
            <person name="Xu J."/>
        </authorList>
    </citation>
    <scope>NUCLEOTIDE SEQUENCE</scope>
    <source>
        <strain evidence="2">Z15</strain>
    </source>
</reference>
<dbReference type="KEGG" id="schj:DDV21_010110"/>
<dbReference type="AlphaFoldDB" id="A0A372KIV3"/>
<feature type="transmembrane region" description="Helical" evidence="1">
    <location>
        <begin position="59"/>
        <end position="80"/>
    </location>
</feature>
<evidence type="ECO:0000313" key="7">
    <source>
        <dbReference type="Proteomes" id="UP000264056"/>
    </source>
</evidence>
<feature type="transmembrane region" description="Helical" evidence="1">
    <location>
        <begin position="131"/>
        <end position="153"/>
    </location>
</feature>
<name>A0A372KIV3_9STRE</name>
<feature type="transmembrane region" description="Helical" evidence="1">
    <location>
        <begin position="87"/>
        <end position="111"/>
    </location>
</feature>
<feature type="transmembrane region" description="Helical" evidence="1">
    <location>
        <begin position="20"/>
        <end position="47"/>
    </location>
</feature>